<dbReference type="AlphaFoldDB" id="A0A3A1QXC3"/>
<accession>A0A3A1QXC3</accession>
<dbReference type="Proteomes" id="UP000265801">
    <property type="component" value="Unassembled WGS sequence"/>
</dbReference>
<dbReference type="EMBL" id="QXIR01000014">
    <property type="protein sequence ID" value="RIW33295.1"/>
    <property type="molecule type" value="Genomic_DNA"/>
</dbReference>
<dbReference type="Gene3D" id="2.30.110.10">
    <property type="entry name" value="Electron Transport, Fmn-binding Protein, Chain A"/>
    <property type="match status" value="1"/>
</dbReference>
<dbReference type="Pfam" id="PF01243">
    <property type="entry name" value="PNPOx_N"/>
    <property type="match status" value="1"/>
</dbReference>
<comment type="caution">
    <text evidence="2">The sequence shown here is derived from an EMBL/GenBank/DDBJ whole genome shotgun (WGS) entry which is preliminary data.</text>
</comment>
<dbReference type="PANTHER" id="PTHR34818:SF1">
    <property type="entry name" value="PROTEIN BLI-3"/>
    <property type="match status" value="1"/>
</dbReference>
<proteinExistence type="predicted"/>
<dbReference type="RefSeq" id="WP_119547082.1">
    <property type="nucleotide sequence ID" value="NZ_QXIR01000014.1"/>
</dbReference>
<evidence type="ECO:0000313" key="2">
    <source>
        <dbReference type="EMBL" id="RIW33295.1"/>
    </source>
</evidence>
<dbReference type="SUPFAM" id="SSF50475">
    <property type="entry name" value="FMN-binding split barrel"/>
    <property type="match status" value="1"/>
</dbReference>
<dbReference type="InterPro" id="IPR011576">
    <property type="entry name" value="Pyridox_Oxase_N"/>
</dbReference>
<dbReference type="PANTHER" id="PTHR34818">
    <property type="entry name" value="PROTEIN BLI-3"/>
    <property type="match status" value="1"/>
</dbReference>
<evidence type="ECO:0000259" key="1">
    <source>
        <dbReference type="Pfam" id="PF01243"/>
    </source>
</evidence>
<dbReference type="OrthoDB" id="5431160at2"/>
<dbReference type="InterPro" id="IPR052917">
    <property type="entry name" value="Stress-Dev_Protein"/>
</dbReference>
<feature type="domain" description="Pyridoxamine 5'-phosphate oxidase N-terminal" evidence="1">
    <location>
        <begin position="6"/>
        <end position="128"/>
    </location>
</feature>
<name>A0A3A1QXC3_9BACI</name>
<protein>
    <submittedName>
        <fullName evidence="2">General stress protein</fullName>
    </submittedName>
</protein>
<organism evidence="2 3">
    <name type="scientific">Bacillus salacetis</name>
    <dbReference type="NCBI Taxonomy" id="2315464"/>
    <lineage>
        <taxon>Bacteria</taxon>
        <taxon>Bacillati</taxon>
        <taxon>Bacillota</taxon>
        <taxon>Bacilli</taxon>
        <taxon>Bacillales</taxon>
        <taxon>Bacillaceae</taxon>
        <taxon>Bacillus</taxon>
    </lineage>
</organism>
<dbReference type="InterPro" id="IPR012349">
    <property type="entry name" value="Split_barrel_FMN-bd"/>
</dbReference>
<reference evidence="2 3" key="1">
    <citation type="submission" date="2018-09" db="EMBL/GenBank/DDBJ databases">
        <title>Bacillus saliacetes sp. nov., isolated from Thai shrimp paste (Ka-pi).</title>
        <authorList>
            <person name="Daroonpunt R."/>
            <person name="Tanasupawat S."/>
            <person name="Yiamsombut S."/>
        </authorList>
    </citation>
    <scope>NUCLEOTIDE SEQUENCE [LARGE SCALE GENOMIC DNA]</scope>
    <source>
        <strain evidence="2 3">SKP7-4</strain>
    </source>
</reference>
<sequence length="140" mass="16095">MSQTDLKQEILNVLDNSMVGTLATVVQNKPHSRYMTFFNDDLTLFTPTSSETHKADEIEKNPYVHILLGYEGEGYGDSYVEVEGKVEISKDESLKEKLWSDQMKNWFKGPDDPDLIILEIHPSQYRLMNKNGEEPKVLDL</sequence>
<keyword evidence="3" id="KW-1185">Reference proteome</keyword>
<evidence type="ECO:0000313" key="3">
    <source>
        <dbReference type="Proteomes" id="UP000265801"/>
    </source>
</evidence>
<gene>
    <name evidence="2" type="ORF">D3H55_11585</name>
</gene>